<dbReference type="RefSeq" id="WP_228397359.1">
    <property type="nucleotide sequence ID" value="NZ_JADRCP010000001.1"/>
</dbReference>
<comment type="caution">
    <text evidence="2">The sequence shown here is derived from an EMBL/GenBank/DDBJ whole genome shotgun (WGS) entry which is preliminary data.</text>
</comment>
<evidence type="ECO:0000313" key="3">
    <source>
        <dbReference type="Proteomes" id="UP000807542"/>
    </source>
</evidence>
<evidence type="ECO:0000313" key="4">
    <source>
        <dbReference type="Proteomes" id="UP001296969"/>
    </source>
</evidence>
<gene>
    <name evidence="2" type="ORF">I2492_04075</name>
    <name evidence="1" type="ORF">I2493_04075</name>
</gene>
<dbReference type="EMBL" id="JADRCP010000001">
    <property type="protein sequence ID" value="MBK5175501.1"/>
    <property type="molecule type" value="Genomic_DNA"/>
</dbReference>
<sequence length="132" mass="14508">MLNNINTEITANDLAERANVPLKNISGLLSKDIQKGKIMVRKDGGRNFYQVATVEAIPAKGLAPESTDIQATCRTLQLMGDETQTVTLPTIASIERKMEEARVEFKRLNELKDVLVRLEKITGANVLKGASL</sequence>
<proteinExistence type="predicted"/>
<dbReference type="Proteomes" id="UP000807542">
    <property type="component" value="Unassembled WGS sequence"/>
</dbReference>
<dbReference type="Proteomes" id="UP001296969">
    <property type="component" value="Unassembled WGS sequence"/>
</dbReference>
<keyword evidence="4" id="KW-1185">Reference proteome</keyword>
<organism evidence="2 3">
    <name type="scientific">Limnobaculum xujianqingii</name>
    <dbReference type="NCBI Taxonomy" id="2738837"/>
    <lineage>
        <taxon>Bacteria</taxon>
        <taxon>Pseudomonadati</taxon>
        <taxon>Pseudomonadota</taxon>
        <taxon>Gammaproteobacteria</taxon>
        <taxon>Enterobacterales</taxon>
        <taxon>Budviciaceae</taxon>
        <taxon>Limnobaculum</taxon>
    </lineage>
</organism>
<evidence type="ECO:0000313" key="2">
    <source>
        <dbReference type="EMBL" id="MBK5175501.1"/>
    </source>
</evidence>
<dbReference type="EMBL" id="JADRCQ010000001">
    <property type="protein sequence ID" value="MBK5072192.1"/>
    <property type="molecule type" value="Genomic_DNA"/>
</dbReference>
<name>A0A9D7AGC4_9GAMM</name>
<evidence type="ECO:0008006" key="5">
    <source>
        <dbReference type="Google" id="ProtNLM"/>
    </source>
</evidence>
<protein>
    <recommendedName>
        <fullName evidence="5">DNA-binding protein</fullName>
    </recommendedName>
</protein>
<accession>A0A9D7AGC4</accession>
<evidence type="ECO:0000313" key="1">
    <source>
        <dbReference type="EMBL" id="MBK5072192.1"/>
    </source>
</evidence>
<reference evidence="2 4" key="1">
    <citation type="submission" date="2020-11" db="EMBL/GenBank/DDBJ databases">
        <title>Insectihabitans protaetiae gen. nov. sp. nov. and Insectihabitans allomyrinae sp. nov., isolated from larvae of Protaetia brevitarsis seulensis and Allomyrina dichotoma, respectively.</title>
        <authorList>
            <person name="Lee S.D."/>
            <person name="Byeon Y.-S."/>
            <person name="Kim S.-M."/>
            <person name="Yang H.L."/>
            <person name="Kim I.S."/>
        </authorList>
    </citation>
    <scope>NUCLEOTIDE SEQUENCE</scope>
    <source>
        <strain evidence="2">CWB-B4</strain>
        <strain evidence="1 4">CWB-B43</strain>
    </source>
</reference>
<dbReference type="AlphaFoldDB" id="A0A9D7AGC4"/>